<evidence type="ECO:0000313" key="6">
    <source>
        <dbReference type="Proteomes" id="UP000705283"/>
    </source>
</evidence>
<dbReference type="Gene3D" id="1.25.40.590">
    <property type="entry name" value="Type IV / VI secretion system, DotU"/>
    <property type="match status" value="1"/>
</dbReference>
<dbReference type="Proteomes" id="UP000192722">
    <property type="component" value="Unassembled WGS sequence"/>
</dbReference>
<dbReference type="Pfam" id="PF09850">
    <property type="entry name" value="DotU"/>
    <property type="match status" value="1"/>
</dbReference>
<evidence type="ECO:0000313" key="3">
    <source>
        <dbReference type="EMBL" id="MBF6635311.1"/>
    </source>
</evidence>
<evidence type="ECO:0000313" key="5">
    <source>
        <dbReference type="Proteomes" id="UP000192722"/>
    </source>
</evidence>
<comment type="caution">
    <text evidence="3">The sequence shown here is derived from an EMBL/GenBank/DDBJ whole genome shotgun (WGS) entry which is preliminary data.</text>
</comment>
<dbReference type="EMBL" id="JADMKS010000001">
    <property type="protein sequence ID" value="MBF6635311.1"/>
    <property type="molecule type" value="Genomic_DNA"/>
</dbReference>
<reference evidence="3" key="3">
    <citation type="submission" date="2020-11" db="EMBL/GenBank/DDBJ databases">
        <authorList>
            <person name="Lee S.D."/>
        </authorList>
    </citation>
    <scope>NUCLEOTIDE SEQUENCE</scope>
    <source>
        <strain evidence="3">SAP-2</strain>
    </source>
</reference>
<evidence type="ECO:0000256" key="1">
    <source>
        <dbReference type="SAM" id="Phobius"/>
    </source>
</evidence>
<keyword evidence="1" id="KW-0812">Transmembrane</keyword>
<dbReference type="EMBL" id="MRWD01000020">
    <property type="protein sequence ID" value="ORJ21356.1"/>
    <property type="molecule type" value="Genomic_DNA"/>
</dbReference>
<sequence>MNDNSSPHSHGPRPFNVDILFADTWLAVCQLRNGAKISNGKTLYRQACHQIDSAREALESFDAPAQSIEHILYALCALWDESVMNRHELDEGYHEWLKSPLQAKYFNTLEAGERLWDRIRCVMAQPSADIAVLTCFHRVLLLGFSGRYREQDDPRGENIREALSKRVAPFTVSQDLPIMASQGRRLAHKKSIWMWLPLTAFALVALWWQVDSLLQQYISQMLP</sequence>
<dbReference type="PANTHER" id="PTHR38033:SF1">
    <property type="entry name" value="DOTU FAMILY TYPE IV_VI SECRETION SYSTEM PROTEIN"/>
    <property type="match status" value="1"/>
</dbReference>
<dbReference type="InterPro" id="IPR038522">
    <property type="entry name" value="T4/T6SS_DotU_sf"/>
</dbReference>
<keyword evidence="5" id="KW-1185">Reference proteome</keyword>
<dbReference type="NCBIfam" id="TIGR03349">
    <property type="entry name" value="IV_VI_DotU"/>
    <property type="match status" value="1"/>
</dbReference>
<organism evidence="3 6">
    <name type="scientific">Rouxiella silvae</name>
    <dbReference type="NCBI Taxonomy" id="1646373"/>
    <lineage>
        <taxon>Bacteria</taxon>
        <taxon>Pseudomonadati</taxon>
        <taxon>Pseudomonadota</taxon>
        <taxon>Gammaproteobacteria</taxon>
        <taxon>Enterobacterales</taxon>
        <taxon>Yersiniaceae</taxon>
        <taxon>Rouxiella</taxon>
    </lineage>
</organism>
<dbReference type="RefSeq" id="WP_084983003.1">
    <property type="nucleotide sequence ID" value="NZ_CBCSCF010000002.1"/>
</dbReference>
<dbReference type="PANTHER" id="PTHR38033">
    <property type="entry name" value="MEMBRANE PROTEIN-RELATED"/>
    <property type="match status" value="1"/>
</dbReference>
<dbReference type="NCBIfam" id="NF038239">
    <property type="entry name" value="T6SS_TssL_short"/>
    <property type="match status" value="1"/>
</dbReference>
<evidence type="ECO:0000259" key="2">
    <source>
        <dbReference type="Pfam" id="PF09850"/>
    </source>
</evidence>
<dbReference type="Proteomes" id="UP000705283">
    <property type="component" value="Unassembled WGS sequence"/>
</dbReference>
<dbReference type="InterPro" id="IPR017732">
    <property type="entry name" value="T4/T6SS_DotU"/>
</dbReference>
<keyword evidence="1" id="KW-1133">Transmembrane helix</keyword>
<proteinExistence type="predicted"/>
<protein>
    <submittedName>
        <fullName evidence="3">DotU family type IV/VI secretion system protein</fullName>
    </submittedName>
</protein>
<name>A0AA41BUS5_9GAMM</name>
<dbReference type="AlphaFoldDB" id="A0AA41BUS5"/>
<feature type="domain" description="Type IV / VI secretion system DotU" evidence="2">
    <location>
        <begin position="20"/>
        <end position="208"/>
    </location>
</feature>
<keyword evidence="1" id="KW-0472">Membrane</keyword>
<gene>
    <name evidence="4" type="ORF">BS639_09920</name>
    <name evidence="3" type="ORF">ITX54_01320</name>
</gene>
<reference evidence="4 5" key="2">
    <citation type="journal article" date="2017" name="Int. J. Syst. Evol. Microbiol.">
        <title>Rouxiella badensis sp. nov. and Rouxiella silvae sp. nov. isolated from peat bog soil in Germany and emendation of the genus description.</title>
        <authorList>
            <person name="Le Fleche-Mateos A."/>
            <person name="Kugler J.H."/>
            <person name="Hansen S.H."/>
            <person name="Syldatk C."/>
            <person name="Hausmann R."/>
            <person name="Lomprez F."/>
            <person name="Vandenbogaert M."/>
            <person name="Manuguerra J.C."/>
            <person name="Grimont P.A."/>
        </authorList>
    </citation>
    <scope>NUCLEOTIDE SEQUENCE [LARGE SCALE GENOMIC DNA]</scope>
    <source>
        <strain evidence="4 5">213</strain>
    </source>
</reference>
<evidence type="ECO:0000313" key="4">
    <source>
        <dbReference type="EMBL" id="ORJ21356.1"/>
    </source>
</evidence>
<feature type="transmembrane region" description="Helical" evidence="1">
    <location>
        <begin position="192"/>
        <end position="210"/>
    </location>
</feature>
<reference evidence="4" key="1">
    <citation type="submission" date="2016-12" db="EMBL/GenBank/DDBJ databases">
        <authorList>
            <person name="Le Fleche-Mateos A."/>
        </authorList>
    </citation>
    <scope>NUCLEOTIDE SEQUENCE</scope>
    <source>
        <strain evidence="4">213</strain>
    </source>
</reference>
<accession>A0AA41BUS5</accession>
<reference evidence="3" key="4">
    <citation type="submission" date="2022-09" db="EMBL/GenBank/DDBJ databases">
        <title>Rouxiella aceris sp. nov., isolated from tree sap and emended description of the genus Rhouxiella.</title>
        <authorList>
            <person name="Kim I.S."/>
        </authorList>
    </citation>
    <scope>NUCLEOTIDE SEQUENCE</scope>
    <source>
        <strain evidence="3">SAP-2</strain>
    </source>
</reference>